<accession>A0A8S1AQH2</accession>
<evidence type="ECO:0000313" key="2">
    <source>
        <dbReference type="Proteomes" id="UP000494106"/>
    </source>
</evidence>
<protein>
    <recommendedName>
        <fullName evidence="3">Endonuclease/exonuclease/phosphatase domain-containing protein</fullName>
    </recommendedName>
</protein>
<dbReference type="EMBL" id="CADEBC010000529">
    <property type="protein sequence ID" value="CAB3246935.1"/>
    <property type="molecule type" value="Genomic_DNA"/>
</dbReference>
<dbReference type="AlphaFoldDB" id="A0A8S1AQH2"/>
<reference evidence="1 2" key="1">
    <citation type="submission" date="2020-04" db="EMBL/GenBank/DDBJ databases">
        <authorList>
            <person name="Wallbank WR R."/>
            <person name="Pardo Diaz C."/>
            <person name="Kozak K."/>
            <person name="Martin S."/>
            <person name="Jiggins C."/>
            <person name="Moest M."/>
            <person name="Warren A I."/>
            <person name="Byers J.R.P. K."/>
            <person name="Montejo-Kovacevich G."/>
            <person name="Yen C E."/>
        </authorList>
    </citation>
    <scope>NUCLEOTIDE SEQUENCE [LARGE SCALE GENOMIC DNA]</scope>
</reference>
<dbReference type="OrthoDB" id="426210at2759"/>
<gene>
    <name evidence="1" type="ORF">APLA_LOCUS11108</name>
</gene>
<sequence>MATANYFDRECFDKRYDVYRSDRYALASGAGRGGGVAIAVDSSLQSRARPWPDALWVSIPLTGSHVPIDCTYLNIGCVYIPQGPGYRTALEGCLYLTKKLINDHPKDLFIVMGDFNISHAVWTDCLPCAMSLSVDGTYAVQSLSECLALTDI</sequence>
<keyword evidence="2" id="KW-1185">Reference proteome</keyword>
<proteinExistence type="predicted"/>
<evidence type="ECO:0000313" key="1">
    <source>
        <dbReference type="EMBL" id="CAB3246935.1"/>
    </source>
</evidence>
<name>A0A8S1AQH2_ARCPL</name>
<dbReference type="Gene3D" id="3.60.10.10">
    <property type="entry name" value="Endonuclease/exonuclease/phosphatase"/>
    <property type="match status" value="1"/>
</dbReference>
<dbReference type="SUPFAM" id="SSF56219">
    <property type="entry name" value="DNase I-like"/>
    <property type="match status" value="1"/>
</dbReference>
<dbReference type="Proteomes" id="UP000494106">
    <property type="component" value="Unassembled WGS sequence"/>
</dbReference>
<organism evidence="1 2">
    <name type="scientific">Arctia plantaginis</name>
    <name type="common">Wood tiger moth</name>
    <name type="synonym">Phalaena plantaginis</name>
    <dbReference type="NCBI Taxonomy" id="874455"/>
    <lineage>
        <taxon>Eukaryota</taxon>
        <taxon>Metazoa</taxon>
        <taxon>Ecdysozoa</taxon>
        <taxon>Arthropoda</taxon>
        <taxon>Hexapoda</taxon>
        <taxon>Insecta</taxon>
        <taxon>Pterygota</taxon>
        <taxon>Neoptera</taxon>
        <taxon>Endopterygota</taxon>
        <taxon>Lepidoptera</taxon>
        <taxon>Glossata</taxon>
        <taxon>Ditrysia</taxon>
        <taxon>Noctuoidea</taxon>
        <taxon>Erebidae</taxon>
        <taxon>Arctiinae</taxon>
        <taxon>Arctia</taxon>
    </lineage>
</organism>
<dbReference type="InterPro" id="IPR036691">
    <property type="entry name" value="Endo/exonu/phosph_ase_sf"/>
</dbReference>
<evidence type="ECO:0008006" key="3">
    <source>
        <dbReference type="Google" id="ProtNLM"/>
    </source>
</evidence>
<comment type="caution">
    <text evidence="1">The sequence shown here is derived from an EMBL/GenBank/DDBJ whole genome shotgun (WGS) entry which is preliminary data.</text>
</comment>